<comment type="caution">
    <text evidence="1">The sequence shown here is derived from an EMBL/GenBank/DDBJ whole genome shotgun (WGS) entry which is preliminary data.</text>
</comment>
<protein>
    <submittedName>
        <fullName evidence="1">Uncharacterized protein</fullName>
    </submittedName>
</protein>
<keyword evidence="2" id="KW-1185">Reference proteome</keyword>
<accession>A0A9X7JK92</accession>
<reference evidence="1 2" key="1">
    <citation type="submission" date="2018-03" db="EMBL/GenBank/DDBJ databases">
        <title>Chitinolytic properties of Streptosporangium nondiastaticum TBG75A20.</title>
        <authorList>
            <person name="Gayathri V."/>
            <person name="Shiburaj S."/>
        </authorList>
    </citation>
    <scope>NUCLEOTIDE SEQUENCE [LARGE SCALE GENOMIC DNA]</scope>
    <source>
        <strain evidence="1 2">TBG75A20</strain>
    </source>
</reference>
<dbReference type="PROSITE" id="PS51257">
    <property type="entry name" value="PROKAR_LIPOPROTEIN"/>
    <property type="match status" value="1"/>
</dbReference>
<dbReference type="EMBL" id="PXWG01000131">
    <property type="protein sequence ID" value="PSJ25230.1"/>
    <property type="molecule type" value="Genomic_DNA"/>
</dbReference>
<proteinExistence type="predicted"/>
<organism evidence="1 2">
    <name type="scientific">Streptosporangium nondiastaticum</name>
    <dbReference type="NCBI Taxonomy" id="35764"/>
    <lineage>
        <taxon>Bacteria</taxon>
        <taxon>Bacillati</taxon>
        <taxon>Actinomycetota</taxon>
        <taxon>Actinomycetes</taxon>
        <taxon>Streptosporangiales</taxon>
        <taxon>Streptosporangiaceae</taxon>
        <taxon>Streptosporangium</taxon>
    </lineage>
</organism>
<evidence type="ECO:0000313" key="1">
    <source>
        <dbReference type="EMBL" id="PSJ25230.1"/>
    </source>
</evidence>
<dbReference type="OrthoDB" id="3854098at2"/>
<dbReference type="Proteomes" id="UP000242427">
    <property type="component" value="Unassembled WGS sequence"/>
</dbReference>
<dbReference type="RefSeq" id="WP_106681201.1">
    <property type="nucleotide sequence ID" value="NZ_PXWG01000131.1"/>
</dbReference>
<dbReference type="AlphaFoldDB" id="A0A9X7JK92"/>
<evidence type="ECO:0000313" key="2">
    <source>
        <dbReference type="Proteomes" id="UP000242427"/>
    </source>
</evidence>
<name>A0A9X7JK92_9ACTN</name>
<gene>
    <name evidence="1" type="ORF">B7P34_29235</name>
</gene>
<sequence length="140" mass="15107">MYEPIRTQSVHTMAAQSCSMRGLHRSREEELDIRLAGHLTALLTMTDELRALTPSRALDDAADRLADRITRMRGHTPLRATPSAEHSTPARITALHQRAHQLAGQALVVATTVGDTAGETLAAERLTAHATALGITEPAD</sequence>